<evidence type="ECO:0000313" key="1">
    <source>
        <dbReference type="EMBL" id="KKL67534.1"/>
    </source>
</evidence>
<accession>A0A0F9E0L5</accession>
<name>A0A0F9E0L5_9ZZZZ</name>
<gene>
    <name evidence="1" type="ORF">LCGC14_2134010</name>
</gene>
<dbReference type="AlphaFoldDB" id="A0A0F9E0L5"/>
<comment type="caution">
    <text evidence="1">The sequence shown here is derived from an EMBL/GenBank/DDBJ whole genome shotgun (WGS) entry which is preliminary data.</text>
</comment>
<organism evidence="1">
    <name type="scientific">marine sediment metagenome</name>
    <dbReference type="NCBI Taxonomy" id="412755"/>
    <lineage>
        <taxon>unclassified sequences</taxon>
        <taxon>metagenomes</taxon>
        <taxon>ecological metagenomes</taxon>
    </lineage>
</organism>
<proteinExistence type="predicted"/>
<dbReference type="EMBL" id="LAZR01026827">
    <property type="protein sequence ID" value="KKL67534.1"/>
    <property type="molecule type" value="Genomic_DNA"/>
</dbReference>
<reference evidence="1" key="1">
    <citation type="journal article" date="2015" name="Nature">
        <title>Complex archaea that bridge the gap between prokaryotes and eukaryotes.</title>
        <authorList>
            <person name="Spang A."/>
            <person name="Saw J.H."/>
            <person name="Jorgensen S.L."/>
            <person name="Zaremba-Niedzwiedzka K."/>
            <person name="Martijn J."/>
            <person name="Lind A.E."/>
            <person name="van Eijk R."/>
            <person name="Schleper C."/>
            <person name="Guy L."/>
            <person name="Ettema T.J."/>
        </authorList>
    </citation>
    <scope>NUCLEOTIDE SEQUENCE</scope>
</reference>
<protein>
    <submittedName>
        <fullName evidence="1">Uncharacterized protein</fullName>
    </submittedName>
</protein>
<sequence>MRVKKKSSKKDNPNTKWAVDLLKKIIKGDYTNDLDGPSIWLGSVNADMNVSGYHIWKVDKEKLLVNYKGRNNILNTDKTLHHYELIFPNGKIIVPFRQFCNHKILEPGQRQVSFFRMSTPLFTTLDMRTKLDPPTNTVNEVRAEASPKGTQISIPMNNLENENPIDIISESNSSFVLESVNDENKSIIDAIDQYPKGNPTKIDIKMIVDGINRMLSNGVNPKDIVLLLTGKALTAMYLEVKQLKNSKLSDPVILDKIFGVKTVRGGSACANRIYQVLELKPETYWQRFIRVLLFREPPEHTVDKEFNIAVLISNKQSVALATSEHVTMEAQRRSELQAVNLTGSHKIAGVEIEPNFVEIIHHI</sequence>